<evidence type="ECO:0000259" key="3">
    <source>
        <dbReference type="Pfam" id="PF01841"/>
    </source>
</evidence>
<keyword evidence="1" id="KW-1133">Transmembrane helix</keyword>
<organism evidence="5 6">
    <name type="scientific">Confluentibacter flavum</name>
    <dbReference type="NCBI Taxonomy" id="1909700"/>
    <lineage>
        <taxon>Bacteria</taxon>
        <taxon>Pseudomonadati</taxon>
        <taxon>Bacteroidota</taxon>
        <taxon>Flavobacteriia</taxon>
        <taxon>Flavobacteriales</taxon>
        <taxon>Flavobacteriaceae</taxon>
        <taxon>Confluentibacter</taxon>
    </lineage>
</organism>
<keyword evidence="2" id="KW-0732">Signal</keyword>
<protein>
    <recommendedName>
        <fullName evidence="7">DUF3857 domain-containing protein</fullName>
    </recommendedName>
</protein>
<dbReference type="Gene3D" id="2.60.40.3140">
    <property type="match status" value="1"/>
</dbReference>
<dbReference type="AlphaFoldDB" id="A0A2N3HGB4"/>
<dbReference type="SUPFAM" id="SSF54001">
    <property type="entry name" value="Cysteine proteinases"/>
    <property type="match status" value="1"/>
</dbReference>
<dbReference type="InterPro" id="IPR024618">
    <property type="entry name" value="DUF3857"/>
</dbReference>
<comment type="caution">
    <text evidence="5">The sequence shown here is derived from an EMBL/GenBank/DDBJ whole genome shotgun (WGS) entry which is preliminary data.</text>
</comment>
<feature type="chain" id="PRO_5014871887" description="DUF3857 domain-containing protein" evidence="2">
    <location>
        <begin position="21"/>
        <end position="687"/>
    </location>
</feature>
<evidence type="ECO:0000313" key="6">
    <source>
        <dbReference type="Proteomes" id="UP000233435"/>
    </source>
</evidence>
<proteinExistence type="predicted"/>
<name>A0A2N3HGB4_9FLAO</name>
<feature type="signal peptide" evidence="2">
    <location>
        <begin position="1"/>
        <end position="20"/>
    </location>
</feature>
<dbReference type="Pfam" id="PF01841">
    <property type="entry name" value="Transglut_core"/>
    <property type="match status" value="1"/>
</dbReference>
<evidence type="ECO:0000256" key="1">
    <source>
        <dbReference type="SAM" id="Phobius"/>
    </source>
</evidence>
<keyword evidence="6" id="KW-1185">Reference proteome</keyword>
<dbReference type="Pfam" id="PF12969">
    <property type="entry name" value="DUF3857"/>
    <property type="match status" value="1"/>
</dbReference>
<accession>A0A2N3HGB4</accession>
<feature type="domain" description="Transglutaminase-like" evidence="3">
    <location>
        <begin position="276"/>
        <end position="384"/>
    </location>
</feature>
<keyword evidence="1" id="KW-0812">Transmembrane</keyword>
<reference evidence="5 6" key="1">
    <citation type="submission" date="2017-12" db="EMBL/GenBank/DDBJ databases">
        <title>Confluentibacter flavum sp. nov., isolated from the saline lake.</title>
        <authorList>
            <person name="Yu L."/>
        </authorList>
    </citation>
    <scope>NUCLEOTIDE SEQUENCE [LARGE SCALE GENOMIC DNA]</scope>
    <source>
        <strain evidence="5 6">3B</strain>
    </source>
</reference>
<dbReference type="InterPro" id="IPR002931">
    <property type="entry name" value="Transglutaminase-like"/>
</dbReference>
<dbReference type="Proteomes" id="UP000233435">
    <property type="component" value="Unassembled WGS sequence"/>
</dbReference>
<evidence type="ECO:0000313" key="5">
    <source>
        <dbReference type="EMBL" id="PKQ44016.1"/>
    </source>
</evidence>
<dbReference type="InterPro" id="IPR038765">
    <property type="entry name" value="Papain-like_cys_pep_sf"/>
</dbReference>
<dbReference type="OrthoDB" id="8595007at2"/>
<gene>
    <name evidence="5" type="ORF">CSW08_15445</name>
</gene>
<keyword evidence="1" id="KW-0472">Membrane</keyword>
<dbReference type="RefSeq" id="WP_106660769.1">
    <property type="nucleotide sequence ID" value="NZ_PJEO01000053.1"/>
</dbReference>
<feature type="transmembrane region" description="Helical" evidence="1">
    <location>
        <begin position="657"/>
        <end position="680"/>
    </location>
</feature>
<feature type="domain" description="DUF3857" evidence="4">
    <location>
        <begin position="64"/>
        <end position="226"/>
    </location>
</feature>
<evidence type="ECO:0000256" key="2">
    <source>
        <dbReference type="SAM" id="SignalP"/>
    </source>
</evidence>
<evidence type="ECO:0000259" key="4">
    <source>
        <dbReference type="Pfam" id="PF12969"/>
    </source>
</evidence>
<evidence type="ECO:0008006" key="7">
    <source>
        <dbReference type="Google" id="ProtNLM"/>
    </source>
</evidence>
<dbReference type="EMBL" id="PJEO01000053">
    <property type="protein sequence ID" value="PKQ44016.1"/>
    <property type="molecule type" value="Genomic_DNA"/>
</dbReference>
<dbReference type="Gene3D" id="3.10.620.30">
    <property type="match status" value="1"/>
</dbReference>
<sequence length="687" mass="79715">MRIFIIGFIAFLCFSTAIQAQVTKETEPSWLDDIHYSKSDIDIDDVSQGTHTLLYDTQINIPKQTIFYRVTTKVTDNVGIQNASTINISYDPSYQKLKFHKIHIIRNNEIIDKLNISNIEVMRRELNAESHLYDGALSAVMNISDVRTDDIIDYSYSIIGFNPIHKNIYSTNFFLNDFKSVGKIHVTLLSKNKLNYKAFNTSAEPVISKVNDLNKYEWEATNTKKIEFEDEIPIWKLIYETVFISEFNSWKDVVDWGLDIYKIDGKVNTELQAKIDEINSSYETNGEKIKATLNFVQNEIRYLGLENGIGSYKPFSPNQVFKQRFGDCKDKSLLMVNMLTNMGIEAYPVLVNTYLKQTIKDLLPSPKIFDHCVVKVIDGSAHWYDPTMTNQGGYHDSTHFPDYAYGLVIKKDNDSFDDIKLYSENKVETFEEYTIDSIGKGARLKVITIYHGGEADAMRNYFKNNSINSIQKEYEKFYSNYYYNVSSLKTPQLEDKLNLNTFKIYEEYQLDSIWKPMPEKINHISATFLPSSLLNSLYIPNNDKRDSELSIVYPITREHQIKIKLPIDWGIKNEKLYVTSPGFYYEWKVDYDRKQKTINLNYYLKTLKDHVTPDEFRLYNQDAKKVDQSTAYIIYIPKNFSQSNSISNGANVLFDGIMAIVKLLFIIGIIVTVGLLIFWYSQNRKAK</sequence>